<keyword evidence="6 7" id="KW-0472">Membrane</keyword>
<feature type="transmembrane region" description="Helical" evidence="7">
    <location>
        <begin position="267"/>
        <end position="289"/>
    </location>
</feature>
<dbReference type="PANTHER" id="PTHR33362:SF5">
    <property type="entry name" value="C4-DICARBOXYLATE TRAP TRANSPORTER LARGE PERMEASE PROTEIN DCTM"/>
    <property type="match status" value="1"/>
</dbReference>
<dbReference type="GO" id="GO:0022857">
    <property type="term" value="F:transmembrane transporter activity"/>
    <property type="evidence" value="ECO:0007669"/>
    <property type="project" value="TreeGrafter"/>
</dbReference>
<dbReference type="eggNOG" id="COG1593">
    <property type="taxonomic scope" value="Bacteria"/>
</dbReference>
<accession>M1NE78</accession>
<evidence type="ECO:0000256" key="6">
    <source>
        <dbReference type="ARBA" id="ARBA00023136"/>
    </source>
</evidence>
<feature type="transmembrane region" description="Helical" evidence="7">
    <location>
        <begin position="132"/>
        <end position="155"/>
    </location>
</feature>
<sequence>MNILKGVILGLALLGSPLFIVISAVALLSFYSVDIDISVVIIEMSRLIDTPLLLALPLFIFAGTILSDSGTPKRLLGLSNVLLGWLPGGLALIALIVCAVFTAFTGASGVTIFALGGLLLPALLKDGYTEKFSLGLITSSGSLGLLFPPSLPLILYGVIAEVRIDHLFLAGILPGILMLLLLVAYSVYRSPSRKVQERQINGKQILAALRETVWELPLPFIVLGGIYGGFLVAGEAAAITALYVLVVEVFIYRDIKLQQLPGIMVKSMMLFGGILVILAASMATTNFLVDQEVPMRLFEFIRNYISSKYTFLLLLNIFLLVVGSMLDIFSALVLIVPLIVPIARGYEVNLIHLGIIFLTNLQIGYCTPPVGLNLFLASYRFERPVIQLYSATLPFLALLMLTLVIITYFPLLSLFLVQLLG</sequence>
<dbReference type="HOGENOM" id="CLU_019824_4_1_7"/>
<evidence type="ECO:0000256" key="5">
    <source>
        <dbReference type="ARBA" id="ARBA00022989"/>
    </source>
</evidence>
<dbReference type="InterPro" id="IPR010656">
    <property type="entry name" value="DctM"/>
</dbReference>
<feature type="transmembrane region" description="Helical" evidence="7">
    <location>
        <begin position="395"/>
        <end position="417"/>
    </location>
</feature>
<dbReference type="KEGG" id="dsf:UWK_01424"/>
<evidence type="ECO:0000256" key="4">
    <source>
        <dbReference type="ARBA" id="ARBA00022692"/>
    </source>
</evidence>
<organism evidence="9 10">
    <name type="scientific">Desulfocapsa sulfexigens (strain DSM 10523 / SB164P1)</name>
    <dbReference type="NCBI Taxonomy" id="1167006"/>
    <lineage>
        <taxon>Bacteria</taxon>
        <taxon>Pseudomonadati</taxon>
        <taxon>Thermodesulfobacteriota</taxon>
        <taxon>Desulfobulbia</taxon>
        <taxon>Desulfobulbales</taxon>
        <taxon>Desulfocapsaceae</taxon>
        <taxon>Desulfocapsa</taxon>
    </lineage>
</organism>
<feature type="transmembrane region" description="Helical" evidence="7">
    <location>
        <begin position="350"/>
        <end position="375"/>
    </location>
</feature>
<dbReference type="Proteomes" id="UP000011721">
    <property type="component" value="Chromosome"/>
</dbReference>
<keyword evidence="10" id="KW-1185">Reference proteome</keyword>
<feature type="transmembrane region" description="Helical" evidence="7">
    <location>
        <begin position="52"/>
        <end position="70"/>
    </location>
</feature>
<feature type="domain" description="TRAP C4-dicarboxylate transport system permease DctM subunit" evidence="8">
    <location>
        <begin position="7"/>
        <end position="411"/>
    </location>
</feature>
<dbReference type="PANTHER" id="PTHR33362">
    <property type="entry name" value="SIALIC ACID TRAP TRANSPORTER PERMEASE PROTEIN SIAT-RELATED"/>
    <property type="match status" value="1"/>
</dbReference>
<evidence type="ECO:0000256" key="7">
    <source>
        <dbReference type="SAM" id="Phobius"/>
    </source>
</evidence>
<keyword evidence="4 7" id="KW-0812">Transmembrane</keyword>
<keyword evidence="5 7" id="KW-1133">Transmembrane helix</keyword>
<dbReference type="NCBIfam" id="TIGR00786">
    <property type="entry name" value="dctM"/>
    <property type="match status" value="1"/>
</dbReference>
<name>M1NE78_DESSD</name>
<dbReference type="RefSeq" id="WP_015403675.1">
    <property type="nucleotide sequence ID" value="NC_020304.1"/>
</dbReference>
<feature type="transmembrane region" description="Helical" evidence="7">
    <location>
        <begin position="167"/>
        <end position="188"/>
    </location>
</feature>
<dbReference type="PIRSF" id="PIRSF006066">
    <property type="entry name" value="HI0050"/>
    <property type="match status" value="1"/>
</dbReference>
<dbReference type="STRING" id="1167006.UWK_01424"/>
<feature type="transmembrane region" description="Helical" evidence="7">
    <location>
        <begin position="90"/>
        <end position="120"/>
    </location>
</feature>
<protein>
    <submittedName>
        <fullName evidence="9">TRAP transporter, DctM subunit</fullName>
    </submittedName>
</protein>
<proteinExistence type="predicted"/>
<evidence type="ECO:0000256" key="1">
    <source>
        <dbReference type="ARBA" id="ARBA00004429"/>
    </source>
</evidence>
<dbReference type="OrthoDB" id="9790209at2"/>
<evidence type="ECO:0000313" key="10">
    <source>
        <dbReference type="Proteomes" id="UP000011721"/>
    </source>
</evidence>
<dbReference type="GO" id="GO:0005886">
    <property type="term" value="C:plasma membrane"/>
    <property type="evidence" value="ECO:0007669"/>
    <property type="project" value="UniProtKB-SubCell"/>
</dbReference>
<dbReference type="EMBL" id="CP003985">
    <property type="protein sequence ID" value="AGF77984.1"/>
    <property type="molecule type" value="Genomic_DNA"/>
</dbReference>
<evidence type="ECO:0000256" key="3">
    <source>
        <dbReference type="ARBA" id="ARBA00022519"/>
    </source>
</evidence>
<evidence type="ECO:0000259" key="8">
    <source>
        <dbReference type="Pfam" id="PF06808"/>
    </source>
</evidence>
<dbReference type="PATRIC" id="fig|1167006.5.peg.1570"/>
<keyword evidence="3" id="KW-0997">Cell inner membrane</keyword>
<dbReference type="InterPro" id="IPR004681">
    <property type="entry name" value="TRAP_DctM"/>
</dbReference>
<feature type="transmembrane region" description="Helical" evidence="7">
    <location>
        <begin position="309"/>
        <end position="338"/>
    </location>
</feature>
<reference evidence="10" key="1">
    <citation type="journal article" date="2013" name="Stand. Genomic Sci.">
        <title>Complete genome sequence of Desulfocapsa sulfexigens, a marine deltaproteobacterium specialized in disproportionating inorganic sulfur compounds.</title>
        <authorList>
            <person name="Finster K.W."/>
            <person name="Kjeldsen K.U."/>
            <person name="Kube M."/>
            <person name="Reinhardt R."/>
            <person name="Mussmann M."/>
            <person name="Amann R."/>
            <person name="Schreiber L."/>
        </authorList>
    </citation>
    <scope>NUCLEOTIDE SEQUENCE [LARGE SCALE GENOMIC DNA]</scope>
    <source>
        <strain evidence="10">DSM 10523 / SB164P1</strain>
    </source>
</reference>
<feature type="transmembrane region" description="Helical" evidence="7">
    <location>
        <begin position="6"/>
        <end position="31"/>
    </location>
</feature>
<dbReference type="Pfam" id="PF06808">
    <property type="entry name" value="DctM"/>
    <property type="match status" value="1"/>
</dbReference>
<evidence type="ECO:0000256" key="2">
    <source>
        <dbReference type="ARBA" id="ARBA00022475"/>
    </source>
</evidence>
<keyword evidence="2" id="KW-1003">Cell membrane</keyword>
<dbReference type="AlphaFoldDB" id="M1NE78"/>
<feature type="transmembrane region" description="Helical" evidence="7">
    <location>
        <begin position="236"/>
        <end position="255"/>
    </location>
</feature>
<comment type="subcellular location">
    <subcellularLocation>
        <location evidence="1">Cell inner membrane</location>
        <topology evidence="1">Multi-pass membrane protein</topology>
    </subcellularLocation>
</comment>
<evidence type="ECO:0000313" key="9">
    <source>
        <dbReference type="EMBL" id="AGF77984.1"/>
    </source>
</evidence>
<gene>
    <name evidence="9" type="ordered locus">UWK_01424</name>
</gene>